<gene>
    <name evidence="1" type="ORF">COCSUDRAFT_57938</name>
</gene>
<evidence type="ECO:0000313" key="1">
    <source>
        <dbReference type="EMBL" id="EIE20217.1"/>
    </source>
</evidence>
<dbReference type="Proteomes" id="UP000007264">
    <property type="component" value="Unassembled WGS sequence"/>
</dbReference>
<dbReference type="GO" id="GO:0005763">
    <property type="term" value="C:mitochondrial small ribosomal subunit"/>
    <property type="evidence" value="ECO:0007669"/>
    <property type="project" value="InterPro"/>
</dbReference>
<dbReference type="OrthoDB" id="5988811at2759"/>
<name>I0YP98_COCSC</name>
<comment type="caution">
    <text evidence="1">The sequence shown here is derived from an EMBL/GenBank/DDBJ whole genome shotgun (WGS) entry which is preliminary data.</text>
</comment>
<proteinExistence type="predicted"/>
<sequence length="113" mass="13289">MYAADLRRQWEGERKKALNLQKQRQAAAKLRQERFVERRKKLRTERQAAQADARAKFDKRIRGKQASNQVRKSVGGAHIRREVLLEQSKNWIKAENLDMRIEEALDNPVPLAK</sequence>
<accession>I0YP98</accession>
<dbReference type="InterPro" id="IPR026140">
    <property type="entry name" value="Ribosomal_mS26"/>
</dbReference>
<dbReference type="GeneID" id="17038193"/>
<dbReference type="RefSeq" id="XP_005644761.1">
    <property type="nucleotide sequence ID" value="XM_005644704.1"/>
</dbReference>
<reference evidence="1 2" key="1">
    <citation type="journal article" date="2012" name="Genome Biol.">
        <title>The genome of the polar eukaryotic microalga coccomyxa subellipsoidea reveals traits of cold adaptation.</title>
        <authorList>
            <person name="Blanc G."/>
            <person name="Agarkova I."/>
            <person name="Grimwood J."/>
            <person name="Kuo A."/>
            <person name="Brueggeman A."/>
            <person name="Dunigan D."/>
            <person name="Gurnon J."/>
            <person name="Ladunga I."/>
            <person name="Lindquist E."/>
            <person name="Lucas S."/>
            <person name="Pangilinan J."/>
            <person name="Proschold T."/>
            <person name="Salamov A."/>
            <person name="Schmutz J."/>
            <person name="Weeks D."/>
            <person name="Yamada T."/>
            <person name="Claverie J.M."/>
            <person name="Grigoriev I."/>
            <person name="Van Etten J."/>
            <person name="Lomsadze A."/>
            <person name="Borodovsky M."/>
        </authorList>
    </citation>
    <scope>NUCLEOTIDE SEQUENCE [LARGE SCALE GENOMIC DNA]</scope>
    <source>
        <strain evidence="1 2">C-169</strain>
    </source>
</reference>
<dbReference type="KEGG" id="csl:COCSUDRAFT_57938"/>
<dbReference type="Pfam" id="PF14943">
    <property type="entry name" value="MRP-S26"/>
    <property type="match status" value="1"/>
</dbReference>
<dbReference type="AlphaFoldDB" id="I0YP98"/>
<organism evidence="1 2">
    <name type="scientific">Coccomyxa subellipsoidea (strain C-169)</name>
    <name type="common">Green microalga</name>
    <dbReference type="NCBI Taxonomy" id="574566"/>
    <lineage>
        <taxon>Eukaryota</taxon>
        <taxon>Viridiplantae</taxon>
        <taxon>Chlorophyta</taxon>
        <taxon>core chlorophytes</taxon>
        <taxon>Trebouxiophyceae</taxon>
        <taxon>Trebouxiophyceae incertae sedis</taxon>
        <taxon>Coccomyxaceae</taxon>
        <taxon>Coccomyxa</taxon>
        <taxon>Coccomyxa subellipsoidea</taxon>
    </lineage>
</organism>
<keyword evidence="2" id="KW-1185">Reference proteome</keyword>
<dbReference type="EMBL" id="AGSI01000016">
    <property type="protein sequence ID" value="EIE20217.1"/>
    <property type="molecule type" value="Genomic_DNA"/>
</dbReference>
<evidence type="ECO:0000313" key="2">
    <source>
        <dbReference type="Proteomes" id="UP000007264"/>
    </source>
</evidence>
<protein>
    <submittedName>
        <fullName evidence="1">Uncharacterized protein</fullName>
    </submittedName>
</protein>